<reference evidence="3" key="2">
    <citation type="submission" date="2017-05" db="EMBL/GenBank/DDBJ databases">
        <authorList>
            <person name="Song R."/>
            <person name="Chenine A.L."/>
            <person name="Ruprecht R.M."/>
        </authorList>
    </citation>
    <scope>NUCLEOTIDE SEQUENCE</scope>
    <source>
        <strain evidence="3">A64477</strain>
        <plasmid evidence="3">pKP64477b</plasmid>
    </source>
</reference>
<sequence>MSFFLIDMSLSISYKIRPVSFISLCQRKHIDFKVDFDNLFSPVILFILLYILGFFEKVTFLSMQTLFLRS</sequence>
<accession>A0A1J0QZI0</accession>
<keyword evidence="1" id="KW-0472">Membrane</keyword>
<geneLocation type="plasmid" evidence="2">
    <name>unnamed</name>
</geneLocation>
<evidence type="ECO:0000256" key="1">
    <source>
        <dbReference type="SAM" id="Phobius"/>
    </source>
</evidence>
<feature type="transmembrane region" description="Helical" evidence="1">
    <location>
        <begin position="39"/>
        <end position="60"/>
    </location>
</feature>
<dbReference type="EMBL" id="MF150122">
    <property type="protein sequence ID" value="ASF81525.1"/>
    <property type="molecule type" value="Genomic_DNA"/>
</dbReference>
<evidence type="ECO:0000313" key="3">
    <source>
        <dbReference type="EMBL" id="ASF81525.1"/>
    </source>
</evidence>
<proteinExistence type="predicted"/>
<dbReference type="EMBL" id="KX029332">
    <property type="protein sequence ID" value="APD70678.1"/>
    <property type="molecule type" value="Genomic_DNA"/>
</dbReference>
<geneLocation type="plasmid" evidence="3">
    <name>pKP64477b</name>
</geneLocation>
<gene>
    <name evidence="3" type="ORF">KP64477b_00197</name>
</gene>
<dbReference type="AlphaFoldDB" id="A0A1J0QZI0"/>
<keyword evidence="2" id="KW-0614">Plasmid</keyword>
<protein>
    <submittedName>
        <fullName evidence="2">Putative transmembrane protein</fullName>
    </submittedName>
</protein>
<name>A0A1J0QZI0_KLEPN</name>
<evidence type="ECO:0000313" key="2">
    <source>
        <dbReference type="EMBL" id="APD70678.1"/>
    </source>
</evidence>
<reference evidence="2" key="1">
    <citation type="submission" date="2016-04" db="EMBL/GenBank/DDBJ databases">
        <title>Complete sequences of multidrug resistance plasmids bearing rmtG16S ribosomal RNA methyltransferase genes.</title>
        <authorList>
            <person name="Bueno M.F.C."/>
            <person name="Francisco G.R."/>
            <person name="Doi Y."/>
            <person name="Garcia D.O."/>
        </authorList>
    </citation>
    <scope>NUCLEOTIDE SEQUENCE</scope>
    <source>
        <strain evidence="2">Kp84/11</strain>
        <plasmid evidence="2">unnamed</plasmid>
    </source>
</reference>
<keyword evidence="1 2" id="KW-0812">Transmembrane</keyword>
<organism evidence="2">
    <name type="scientific">Klebsiella pneumoniae</name>
    <dbReference type="NCBI Taxonomy" id="573"/>
    <lineage>
        <taxon>Bacteria</taxon>
        <taxon>Pseudomonadati</taxon>
        <taxon>Pseudomonadota</taxon>
        <taxon>Gammaproteobacteria</taxon>
        <taxon>Enterobacterales</taxon>
        <taxon>Enterobacteriaceae</taxon>
        <taxon>Klebsiella/Raoultella group</taxon>
        <taxon>Klebsiella</taxon>
        <taxon>Klebsiella pneumoniae complex</taxon>
    </lineage>
</organism>
<keyword evidence="1" id="KW-1133">Transmembrane helix</keyword>